<dbReference type="Proteomes" id="UP000266305">
    <property type="component" value="Unassembled WGS sequence"/>
</dbReference>
<reference evidence="2 3" key="1">
    <citation type="submission" date="2018-08" db="EMBL/GenBank/DDBJ databases">
        <title>Draft genome sequence of Rhodobacter sphaeroides FY.</title>
        <authorList>
            <person name="Rayyan A."/>
            <person name="Meyer T.E."/>
            <person name="Kyndt J.A."/>
        </authorList>
    </citation>
    <scope>NUCLEOTIDE SEQUENCE [LARGE SCALE GENOMIC DNA]</scope>
    <source>
        <strain evidence="2 3">FY</strain>
    </source>
</reference>
<dbReference type="Pfam" id="PF01636">
    <property type="entry name" value="APH"/>
    <property type="match status" value="1"/>
</dbReference>
<evidence type="ECO:0000313" key="3">
    <source>
        <dbReference type="Proteomes" id="UP000266305"/>
    </source>
</evidence>
<dbReference type="InterPro" id="IPR011009">
    <property type="entry name" value="Kinase-like_dom_sf"/>
</dbReference>
<sequence length="314" mass="33412">MTGALVSSEMMARAAAAAGLSDEAARPGPAPLASPSYLALESASILTDGGVFLKVMHPEMRQDFDLGAAMALARQAGEAGIGPRVLWADPAQGAIAMEALTEAGGWRRAMQVDLQEAPVLGAAMSALKALHATPALSSRFDPFAQIDGLIADYSRLGAPLPEDTGWLRRLIGAAEPVLRTGADLAPCRNDGAASNLMLGPGGAVRLVDYDRAGMNDPLYDVGALLAETTDFEREMQAGFAAYAGAFDEVAFARARLWSFVDDMLHALWSRLKARTSARGGVEWLKYGEWRLMRLRMALNHPQYEQKIRLAGGAA</sequence>
<name>A0AAX1UJX3_CERSP</name>
<proteinExistence type="predicted"/>
<dbReference type="SUPFAM" id="SSF56112">
    <property type="entry name" value="Protein kinase-like (PK-like)"/>
    <property type="match status" value="1"/>
</dbReference>
<organism evidence="2 3">
    <name type="scientific">Cereibacter sphaeroides</name>
    <name type="common">Rhodobacter sphaeroides</name>
    <dbReference type="NCBI Taxonomy" id="1063"/>
    <lineage>
        <taxon>Bacteria</taxon>
        <taxon>Pseudomonadati</taxon>
        <taxon>Pseudomonadota</taxon>
        <taxon>Alphaproteobacteria</taxon>
        <taxon>Rhodobacterales</taxon>
        <taxon>Paracoccaceae</taxon>
        <taxon>Cereibacter</taxon>
    </lineage>
</organism>
<comment type="caution">
    <text evidence="2">The sequence shown here is derived from an EMBL/GenBank/DDBJ whole genome shotgun (WGS) entry which is preliminary data.</text>
</comment>
<gene>
    <name evidence="2" type="ORF">D1114_13390</name>
</gene>
<dbReference type="EMBL" id="QWGP01000014">
    <property type="protein sequence ID" value="RHZ94095.1"/>
    <property type="molecule type" value="Genomic_DNA"/>
</dbReference>
<feature type="domain" description="Aminoglycoside phosphotransferase" evidence="1">
    <location>
        <begin position="48"/>
        <end position="255"/>
    </location>
</feature>
<evidence type="ECO:0000313" key="2">
    <source>
        <dbReference type="EMBL" id="RHZ94095.1"/>
    </source>
</evidence>
<accession>A0AAX1UJX3</accession>
<dbReference type="AlphaFoldDB" id="A0AAX1UJX3"/>
<dbReference type="Gene3D" id="3.90.1200.10">
    <property type="match status" value="1"/>
</dbReference>
<dbReference type="RefSeq" id="WP_089258375.1">
    <property type="nucleotide sequence ID" value="NZ_QWGP01000014.1"/>
</dbReference>
<evidence type="ECO:0000259" key="1">
    <source>
        <dbReference type="Pfam" id="PF01636"/>
    </source>
</evidence>
<dbReference type="InterPro" id="IPR002575">
    <property type="entry name" value="Aminoglycoside_PTrfase"/>
</dbReference>
<protein>
    <submittedName>
        <fullName evidence="2">Aminoglycoside phosphotransferase</fullName>
    </submittedName>
</protein>